<organism evidence="1 2">
    <name type="scientific">Scleroderma citrinum Foug A</name>
    <dbReference type="NCBI Taxonomy" id="1036808"/>
    <lineage>
        <taxon>Eukaryota</taxon>
        <taxon>Fungi</taxon>
        <taxon>Dikarya</taxon>
        <taxon>Basidiomycota</taxon>
        <taxon>Agaricomycotina</taxon>
        <taxon>Agaricomycetes</taxon>
        <taxon>Agaricomycetidae</taxon>
        <taxon>Boletales</taxon>
        <taxon>Sclerodermatineae</taxon>
        <taxon>Sclerodermataceae</taxon>
        <taxon>Scleroderma</taxon>
    </lineage>
</organism>
<sequence>MSALHHLQLLVELQTFSRCCIQVFQVNVSVHSDYLQAFGPCEYPEGLVLMRHGSHAGPGTYLLWPPQSRGVATYMRVSRSFIPTSATPLAPTSPAAMSTLTVSRTMTTNVNTDQHWNHAVVNDPNSSTSMTTPPAMPAATVTATTTSNVHNNWLANSDNDYPIGNIILLFDGVAPIGFCMVSHCPLSTSLWFSHQRNHSIGVHDHIPHLSPFAILFMPSTAPRRRCHR</sequence>
<dbReference type="InParanoid" id="A0A0C3AAS1"/>
<name>A0A0C3AAS1_9AGAM</name>
<keyword evidence="2" id="KW-1185">Reference proteome</keyword>
<proteinExistence type="predicted"/>
<dbReference type="AlphaFoldDB" id="A0A0C3AAS1"/>
<dbReference type="Proteomes" id="UP000053989">
    <property type="component" value="Unassembled WGS sequence"/>
</dbReference>
<protein>
    <submittedName>
        <fullName evidence="1">Uncharacterized protein</fullName>
    </submittedName>
</protein>
<accession>A0A0C3AAS1</accession>
<reference evidence="2" key="2">
    <citation type="submission" date="2015-01" db="EMBL/GenBank/DDBJ databases">
        <title>Evolutionary Origins and Diversification of the Mycorrhizal Mutualists.</title>
        <authorList>
            <consortium name="DOE Joint Genome Institute"/>
            <consortium name="Mycorrhizal Genomics Consortium"/>
            <person name="Kohler A."/>
            <person name="Kuo A."/>
            <person name="Nagy L.G."/>
            <person name="Floudas D."/>
            <person name="Copeland A."/>
            <person name="Barry K.W."/>
            <person name="Cichocki N."/>
            <person name="Veneault-Fourrey C."/>
            <person name="LaButti K."/>
            <person name="Lindquist E.A."/>
            <person name="Lipzen A."/>
            <person name="Lundell T."/>
            <person name="Morin E."/>
            <person name="Murat C."/>
            <person name="Riley R."/>
            <person name="Ohm R."/>
            <person name="Sun H."/>
            <person name="Tunlid A."/>
            <person name="Henrissat B."/>
            <person name="Grigoriev I.V."/>
            <person name="Hibbett D.S."/>
            <person name="Martin F."/>
        </authorList>
    </citation>
    <scope>NUCLEOTIDE SEQUENCE [LARGE SCALE GENOMIC DNA]</scope>
    <source>
        <strain evidence="2">Foug A</strain>
    </source>
</reference>
<gene>
    <name evidence="1" type="ORF">SCLCIDRAFT_174337</name>
</gene>
<reference evidence="1 2" key="1">
    <citation type="submission" date="2014-04" db="EMBL/GenBank/DDBJ databases">
        <authorList>
            <consortium name="DOE Joint Genome Institute"/>
            <person name="Kuo A."/>
            <person name="Kohler A."/>
            <person name="Nagy L.G."/>
            <person name="Floudas D."/>
            <person name="Copeland A."/>
            <person name="Barry K.W."/>
            <person name="Cichocki N."/>
            <person name="Veneault-Fourrey C."/>
            <person name="LaButti K."/>
            <person name="Lindquist E.A."/>
            <person name="Lipzen A."/>
            <person name="Lundell T."/>
            <person name="Morin E."/>
            <person name="Murat C."/>
            <person name="Sun H."/>
            <person name="Tunlid A."/>
            <person name="Henrissat B."/>
            <person name="Grigoriev I.V."/>
            <person name="Hibbett D.S."/>
            <person name="Martin F."/>
            <person name="Nordberg H.P."/>
            <person name="Cantor M.N."/>
            <person name="Hua S.X."/>
        </authorList>
    </citation>
    <scope>NUCLEOTIDE SEQUENCE [LARGE SCALE GENOMIC DNA]</scope>
    <source>
        <strain evidence="1 2">Foug A</strain>
    </source>
</reference>
<evidence type="ECO:0000313" key="1">
    <source>
        <dbReference type="EMBL" id="KIM70878.1"/>
    </source>
</evidence>
<evidence type="ECO:0000313" key="2">
    <source>
        <dbReference type="Proteomes" id="UP000053989"/>
    </source>
</evidence>
<dbReference type="EMBL" id="KN822004">
    <property type="protein sequence ID" value="KIM70878.1"/>
    <property type="molecule type" value="Genomic_DNA"/>
</dbReference>
<dbReference type="HOGENOM" id="CLU_1215399_0_0_1"/>